<keyword evidence="5 11" id="KW-0851">Voltage-gated channel</keyword>
<dbReference type="GO" id="GO:0005886">
    <property type="term" value="C:plasma membrane"/>
    <property type="evidence" value="ECO:0007669"/>
    <property type="project" value="TreeGrafter"/>
</dbReference>
<gene>
    <name evidence="16" type="ORF">CEUTPL_LOCUS12571</name>
</gene>
<evidence type="ECO:0000256" key="3">
    <source>
        <dbReference type="ARBA" id="ARBA00022538"/>
    </source>
</evidence>
<keyword evidence="8 11" id="KW-0406">Ion transport</keyword>
<dbReference type="AlphaFoldDB" id="A0A9N9QRK0"/>
<dbReference type="InterPro" id="IPR041647">
    <property type="entry name" value="IRK_C"/>
</dbReference>
<feature type="compositionally biased region" description="Acidic residues" evidence="12">
    <location>
        <begin position="448"/>
        <end position="458"/>
    </location>
</feature>
<dbReference type="InterPro" id="IPR016449">
    <property type="entry name" value="K_chnl_inward-rec_Kir"/>
</dbReference>
<accession>A0A9N9QRK0</accession>
<evidence type="ECO:0000256" key="1">
    <source>
        <dbReference type="ARBA" id="ARBA00004141"/>
    </source>
</evidence>
<feature type="transmembrane region" description="Helical" evidence="13">
    <location>
        <begin position="153"/>
        <end position="176"/>
    </location>
</feature>
<dbReference type="InterPro" id="IPR040445">
    <property type="entry name" value="Kir_TM"/>
</dbReference>
<evidence type="ECO:0000256" key="9">
    <source>
        <dbReference type="ARBA" id="ARBA00023136"/>
    </source>
</evidence>
<dbReference type="Gene3D" id="1.10.287.70">
    <property type="match status" value="1"/>
</dbReference>
<evidence type="ECO:0000259" key="14">
    <source>
        <dbReference type="Pfam" id="PF01007"/>
    </source>
</evidence>
<dbReference type="PRINTS" id="PR01320">
    <property type="entry name" value="KIRCHANNEL"/>
</dbReference>
<dbReference type="Pfam" id="PF17655">
    <property type="entry name" value="IRK_C"/>
    <property type="match status" value="1"/>
</dbReference>
<keyword evidence="4 11" id="KW-0812">Transmembrane</keyword>
<evidence type="ECO:0000259" key="15">
    <source>
        <dbReference type="Pfam" id="PF17655"/>
    </source>
</evidence>
<name>A0A9N9QRK0_9CUCU</name>
<keyword evidence="10 11" id="KW-0407">Ion channel</keyword>
<feature type="transmembrane region" description="Helical" evidence="13">
    <location>
        <begin position="113"/>
        <end position="132"/>
    </location>
</feature>
<proteinExistence type="inferred from homology"/>
<dbReference type="GO" id="GO:0034765">
    <property type="term" value="P:regulation of monoatomic ion transmembrane transport"/>
    <property type="evidence" value="ECO:0007669"/>
    <property type="project" value="TreeGrafter"/>
</dbReference>
<keyword evidence="6 11" id="KW-0630">Potassium</keyword>
<dbReference type="FunFam" id="1.10.287.70:FF:000019">
    <property type="entry name" value="G protein-activated inward rectifier potassium channel 1"/>
    <property type="match status" value="1"/>
</dbReference>
<dbReference type="PANTHER" id="PTHR11767">
    <property type="entry name" value="INWARD RECTIFIER POTASSIUM CHANNEL"/>
    <property type="match status" value="1"/>
</dbReference>
<dbReference type="GO" id="GO:0005242">
    <property type="term" value="F:inward rectifier potassium channel activity"/>
    <property type="evidence" value="ECO:0007669"/>
    <property type="project" value="InterPro"/>
</dbReference>
<organism evidence="16 17">
    <name type="scientific">Ceutorhynchus assimilis</name>
    <name type="common">cabbage seed weevil</name>
    <dbReference type="NCBI Taxonomy" id="467358"/>
    <lineage>
        <taxon>Eukaryota</taxon>
        <taxon>Metazoa</taxon>
        <taxon>Ecdysozoa</taxon>
        <taxon>Arthropoda</taxon>
        <taxon>Hexapoda</taxon>
        <taxon>Insecta</taxon>
        <taxon>Pterygota</taxon>
        <taxon>Neoptera</taxon>
        <taxon>Endopterygota</taxon>
        <taxon>Coleoptera</taxon>
        <taxon>Polyphaga</taxon>
        <taxon>Cucujiformia</taxon>
        <taxon>Curculionidae</taxon>
        <taxon>Ceutorhynchinae</taxon>
        <taxon>Ceutorhynchus</taxon>
    </lineage>
</organism>
<evidence type="ECO:0000256" key="13">
    <source>
        <dbReference type="SAM" id="Phobius"/>
    </source>
</evidence>
<dbReference type="EMBL" id="OU892284">
    <property type="protein sequence ID" value="CAG9772150.1"/>
    <property type="molecule type" value="Genomic_DNA"/>
</dbReference>
<keyword evidence="2 11" id="KW-0813">Transport</keyword>
<dbReference type="GO" id="GO:0034702">
    <property type="term" value="C:monoatomic ion channel complex"/>
    <property type="evidence" value="ECO:0007669"/>
    <property type="project" value="UniProtKB-KW"/>
</dbReference>
<feature type="region of interest" description="Disordered" evidence="12">
    <location>
        <begin position="353"/>
        <end position="374"/>
    </location>
</feature>
<keyword evidence="17" id="KW-1185">Reference proteome</keyword>
<evidence type="ECO:0000256" key="4">
    <source>
        <dbReference type="ARBA" id="ARBA00022692"/>
    </source>
</evidence>
<keyword evidence="7 13" id="KW-1133">Transmembrane helix</keyword>
<comment type="subcellular location">
    <subcellularLocation>
        <location evidence="1 11">Membrane</location>
        <topology evidence="1 11">Multi-pass membrane protein</topology>
    </subcellularLocation>
</comment>
<evidence type="ECO:0000256" key="10">
    <source>
        <dbReference type="ARBA" id="ARBA00023303"/>
    </source>
</evidence>
<dbReference type="PANTHER" id="PTHR11767:SF113">
    <property type="entry name" value="INWARDLY RECTIFYING POTASSIUM CHANNEL 2, ISOFORM D"/>
    <property type="match status" value="1"/>
</dbReference>
<feature type="transmembrane region" description="Helical" evidence="13">
    <location>
        <begin position="74"/>
        <end position="93"/>
    </location>
</feature>
<dbReference type="InterPro" id="IPR014756">
    <property type="entry name" value="Ig_E-set"/>
</dbReference>
<dbReference type="Gene3D" id="2.60.40.1400">
    <property type="entry name" value="G protein-activated inward rectifier potassium channel 1"/>
    <property type="match status" value="1"/>
</dbReference>
<feature type="domain" description="Inward rectifier potassium channel C-terminal" evidence="15">
    <location>
        <begin position="188"/>
        <end position="351"/>
    </location>
</feature>
<dbReference type="InterPro" id="IPR013518">
    <property type="entry name" value="K_chnl_inward-rec_Kir_cyto"/>
</dbReference>
<dbReference type="OrthoDB" id="273257at2759"/>
<dbReference type="GO" id="GO:1990573">
    <property type="term" value="P:potassium ion import across plasma membrane"/>
    <property type="evidence" value="ECO:0007669"/>
    <property type="project" value="TreeGrafter"/>
</dbReference>
<evidence type="ECO:0000256" key="7">
    <source>
        <dbReference type="ARBA" id="ARBA00022989"/>
    </source>
</evidence>
<evidence type="ECO:0000313" key="17">
    <source>
        <dbReference type="Proteomes" id="UP001152799"/>
    </source>
</evidence>
<evidence type="ECO:0000313" key="16">
    <source>
        <dbReference type="EMBL" id="CAG9772150.1"/>
    </source>
</evidence>
<feature type="region of interest" description="Disordered" evidence="12">
    <location>
        <begin position="439"/>
        <end position="464"/>
    </location>
</feature>
<evidence type="ECO:0000256" key="2">
    <source>
        <dbReference type="ARBA" id="ARBA00022448"/>
    </source>
</evidence>
<evidence type="ECO:0000256" key="6">
    <source>
        <dbReference type="ARBA" id="ARBA00022958"/>
    </source>
</evidence>
<protein>
    <submittedName>
        <fullName evidence="16">Uncharacterized protein</fullName>
    </submittedName>
</protein>
<sequence>MAVWDVEWFSQTAENVKKKTWLPWGPKKYPRRAILKDGHENIYRKSMKNWRRWRFLQDIVNTLLDAQWRWTLQFLALEFFGCWLVFALLWWLIAFVHGDLHDDHLPLRQAETGWNPCVLNIYGFHSAFLYSLETQHTTGYGSRAITEECPEAIFLLVCQCLIGMTLDSFAISIVFAKLIRSKHATSTIQFSKKAVISHRDGKLCFMIRVGDIRRSKLVAVGLRAIAIKNETTQEGEILPSFHRELELQADNASNNPTFLWPLIVYHEINKDSALYEFSEAEKMRLQKIEIVVVLSATVESTGVSIEAKSSYLAREILWGYKFESMVSYNKCVNCYESDWKKFDNVRKINSGQNLDDDEASSFSDTDETKLLNSPDDGASCSTDFLEPLNYKTLHSSTKSSVRNEMINFEDTDELPAYKKPASPITDKLKHKRSFFQRQPSKYDNYPETIDESDEEEDVFVTSAV</sequence>
<evidence type="ECO:0000256" key="12">
    <source>
        <dbReference type="SAM" id="MobiDB-lite"/>
    </source>
</evidence>
<feature type="domain" description="Potassium channel inwardly rectifying transmembrane" evidence="14">
    <location>
        <begin position="35"/>
        <end position="180"/>
    </location>
</feature>
<dbReference type="Proteomes" id="UP001152799">
    <property type="component" value="Chromosome 8"/>
</dbReference>
<evidence type="ECO:0000256" key="8">
    <source>
        <dbReference type="ARBA" id="ARBA00023065"/>
    </source>
</evidence>
<comment type="similarity">
    <text evidence="11">Belongs to the inward rectifier-type potassium channel (TC 1.A.2.1) family.</text>
</comment>
<dbReference type="Pfam" id="PF01007">
    <property type="entry name" value="IRK"/>
    <property type="match status" value="1"/>
</dbReference>
<dbReference type="SUPFAM" id="SSF81296">
    <property type="entry name" value="E set domains"/>
    <property type="match status" value="1"/>
</dbReference>
<evidence type="ECO:0000256" key="11">
    <source>
        <dbReference type="RuleBase" id="RU003822"/>
    </source>
</evidence>
<evidence type="ECO:0000256" key="5">
    <source>
        <dbReference type="ARBA" id="ARBA00022882"/>
    </source>
</evidence>
<dbReference type="SUPFAM" id="SSF81324">
    <property type="entry name" value="Voltage-gated potassium channels"/>
    <property type="match status" value="1"/>
</dbReference>
<keyword evidence="9 13" id="KW-0472">Membrane</keyword>
<keyword evidence="3 11" id="KW-0633">Potassium transport</keyword>
<reference evidence="16" key="1">
    <citation type="submission" date="2022-01" db="EMBL/GenBank/DDBJ databases">
        <authorList>
            <person name="King R."/>
        </authorList>
    </citation>
    <scope>NUCLEOTIDE SEQUENCE</scope>
</reference>